<dbReference type="Proteomes" id="UP000529637">
    <property type="component" value="Unassembled WGS sequence"/>
</dbReference>
<organism evidence="1 2">
    <name type="scientific">Piscinibacter koreensis</name>
    <dbReference type="NCBI Taxonomy" id="2742824"/>
    <lineage>
        <taxon>Bacteria</taxon>
        <taxon>Pseudomonadati</taxon>
        <taxon>Pseudomonadota</taxon>
        <taxon>Betaproteobacteria</taxon>
        <taxon>Burkholderiales</taxon>
        <taxon>Sphaerotilaceae</taxon>
        <taxon>Piscinibacter</taxon>
    </lineage>
</organism>
<dbReference type="AlphaFoldDB" id="A0A7Y6NNS2"/>
<proteinExistence type="predicted"/>
<dbReference type="InterPro" id="IPR010710">
    <property type="entry name" value="DUF1289"/>
</dbReference>
<name>A0A7Y6NNS2_9BURK</name>
<dbReference type="RefSeq" id="WP_176069367.1">
    <property type="nucleotide sequence ID" value="NZ_JABWMJ010000005.1"/>
</dbReference>
<dbReference type="EMBL" id="JABWMJ010000005">
    <property type="protein sequence ID" value="NUZ06519.1"/>
    <property type="molecule type" value="Genomic_DNA"/>
</dbReference>
<evidence type="ECO:0000313" key="1">
    <source>
        <dbReference type="EMBL" id="NUZ06519.1"/>
    </source>
</evidence>
<protein>
    <submittedName>
        <fullName evidence="1">DUF1289 domain-containing protein</fullName>
    </submittedName>
</protein>
<gene>
    <name evidence="1" type="ORF">HQN59_12175</name>
</gene>
<sequence length="72" mass="7744">MQNPPSLKPAPIASPCTGVCRIDPASGWCEGCARTLDEIAAWGSLDPMERRAVCKQLPARRAALATTLRPLR</sequence>
<reference evidence="1 2" key="1">
    <citation type="submission" date="2020-06" db="EMBL/GenBank/DDBJ databases">
        <title>Schlegella sp. ID0723 isolated from air conditioner.</title>
        <authorList>
            <person name="Kim D.Y."/>
            <person name="Kim D.-U."/>
        </authorList>
    </citation>
    <scope>NUCLEOTIDE SEQUENCE [LARGE SCALE GENOMIC DNA]</scope>
    <source>
        <strain evidence="1 2">ID0723</strain>
    </source>
</reference>
<dbReference type="PANTHER" id="PTHR35175">
    <property type="entry name" value="DUF1289 DOMAIN-CONTAINING PROTEIN"/>
    <property type="match status" value="1"/>
</dbReference>
<dbReference type="PANTHER" id="PTHR35175:SF2">
    <property type="entry name" value="DUF1289 DOMAIN-CONTAINING PROTEIN"/>
    <property type="match status" value="1"/>
</dbReference>
<keyword evidence="2" id="KW-1185">Reference proteome</keyword>
<evidence type="ECO:0000313" key="2">
    <source>
        <dbReference type="Proteomes" id="UP000529637"/>
    </source>
</evidence>
<comment type="caution">
    <text evidence="1">The sequence shown here is derived from an EMBL/GenBank/DDBJ whole genome shotgun (WGS) entry which is preliminary data.</text>
</comment>
<dbReference type="Pfam" id="PF06945">
    <property type="entry name" value="DUF1289"/>
    <property type="match status" value="1"/>
</dbReference>
<accession>A0A7Y6NNS2</accession>